<evidence type="ECO:0000259" key="12">
    <source>
        <dbReference type="PROSITE" id="PS50109"/>
    </source>
</evidence>
<keyword evidence="11" id="KW-0472">Membrane</keyword>
<dbReference type="InterPro" id="IPR005467">
    <property type="entry name" value="His_kinase_dom"/>
</dbReference>
<keyword evidence="10" id="KW-0175">Coiled coil</keyword>
<dbReference type="AlphaFoldDB" id="A0A544TJ70"/>
<dbReference type="GO" id="GO:0016036">
    <property type="term" value="P:cellular response to phosphate starvation"/>
    <property type="evidence" value="ECO:0007669"/>
    <property type="project" value="TreeGrafter"/>
</dbReference>
<dbReference type="SMART" id="SM00387">
    <property type="entry name" value="HATPase_c"/>
    <property type="match status" value="1"/>
</dbReference>
<dbReference type="CDD" id="cd00082">
    <property type="entry name" value="HisKA"/>
    <property type="match status" value="1"/>
</dbReference>
<dbReference type="SMART" id="SM00388">
    <property type="entry name" value="HisKA"/>
    <property type="match status" value="1"/>
</dbReference>
<dbReference type="InterPro" id="IPR050351">
    <property type="entry name" value="BphY/WalK/GraS-like"/>
</dbReference>
<dbReference type="InterPro" id="IPR004358">
    <property type="entry name" value="Sig_transdc_His_kin-like_C"/>
</dbReference>
<feature type="domain" description="Histidine kinase" evidence="12">
    <location>
        <begin position="345"/>
        <end position="555"/>
    </location>
</feature>
<dbReference type="OrthoDB" id="368131at2"/>
<keyword evidence="6" id="KW-0547">Nucleotide-binding</keyword>
<dbReference type="SUPFAM" id="SSF55874">
    <property type="entry name" value="ATPase domain of HSP90 chaperone/DNA topoisomerase II/histidine kinase"/>
    <property type="match status" value="1"/>
</dbReference>
<dbReference type="PRINTS" id="PR00344">
    <property type="entry name" value="BCTRLSENSOR"/>
</dbReference>
<keyword evidence="14" id="KW-1185">Reference proteome</keyword>
<name>A0A544TJ70_9BACI</name>
<evidence type="ECO:0000256" key="5">
    <source>
        <dbReference type="ARBA" id="ARBA00022679"/>
    </source>
</evidence>
<keyword evidence="5" id="KW-0808">Transferase</keyword>
<dbReference type="Gene3D" id="1.10.287.130">
    <property type="match status" value="1"/>
</dbReference>
<dbReference type="PANTHER" id="PTHR45453:SF1">
    <property type="entry name" value="PHOSPHATE REGULON SENSOR PROTEIN PHOR"/>
    <property type="match status" value="1"/>
</dbReference>
<dbReference type="GO" id="GO:0005886">
    <property type="term" value="C:plasma membrane"/>
    <property type="evidence" value="ECO:0007669"/>
    <property type="project" value="UniProtKB-SubCell"/>
</dbReference>
<proteinExistence type="predicted"/>
<evidence type="ECO:0000256" key="4">
    <source>
        <dbReference type="ARBA" id="ARBA00022553"/>
    </source>
</evidence>
<feature type="transmembrane region" description="Helical" evidence="11">
    <location>
        <begin position="12"/>
        <end position="35"/>
    </location>
</feature>
<sequence>MSLSGKMTIRFLAYFVVFYGFLLIASSGLTAFVIYDIISTSSYTNIRDLDAFELEEDIKKDIDGTYHLSQKLIDSANANNGVVQLIDKKGTVLASSKKGYKCCTSYLISDFVAMSKSNEAFVWIQENSLYLVFIENHPAKQLLSTAVQQYPDELSIDIKKQLSDAEASFEIYDAVGKRQQVVFGASQKALNGVEILAGSHDYTERKEIVASELLEDGTTAVVRMSNSLYHPFEPAFKNGLKKFALAILIFHILLLLFIILFSFWIGNRFGRPVLYFLRRIEKLGKQDYASLDDRKLRTKKTGRFKRKYRVYEDIDQSLSQLTHTLKENERKILQTEKLREDWITGLSHDLKTPLSSIYGYSTMLSSKDYEWSDDEVKTFAETMKEKASYMDALIDDLTYTYQLKNNAIAIERLDINLYDYIYNYVCNSIWPNLHVPSHHSNVHVFIDPKLFARVLDNLVGNAIKHTPEGTNVFIEIGQKKEQVYLQVKDEGNGIPAEELENLFDRYYRGTNTTSDVSGTGLGLAITKQLVEAHDGEIRVESNNQGTIITIILPSI</sequence>
<dbReference type="PROSITE" id="PS50109">
    <property type="entry name" value="HIS_KIN"/>
    <property type="match status" value="1"/>
</dbReference>
<evidence type="ECO:0000256" key="10">
    <source>
        <dbReference type="SAM" id="Coils"/>
    </source>
</evidence>
<dbReference type="PANTHER" id="PTHR45453">
    <property type="entry name" value="PHOSPHATE REGULON SENSOR PROTEIN PHOR"/>
    <property type="match status" value="1"/>
</dbReference>
<dbReference type="GO" id="GO:0000155">
    <property type="term" value="F:phosphorelay sensor kinase activity"/>
    <property type="evidence" value="ECO:0007669"/>
    <property type="project" value="InterPro"/>
</dbReference>
<protein>
    <recommendedName>
        <fullName evidence="3">histidine kinase</fullName>
        <ecNumber evidence="3">2.7.13.3</ecNumber>
    </recommendedName>
</protein>
<feature type="coiled-coil region" evidence="10">
    <location>
        <begin position="311"/>
        <end position="338"/>
    </location>
</feature>
<evidence type="ECO:0000256" key="9">
    <source>
        <dbReference type="ARBA" id="ARBA00023012"/>
    </source>
</evidence>
<evidence type="ECO:0000313" key="14">
    <source>
        <dbReference type="Proteomes" id="UP000316626"/>
    </source>
</evidence>
<keyword evidence="8" id="KW-0067">ATP-binding</keyword>
<dbReference type="GO" id="GO:0004721">
    <property type="term" value="F:phosphoprotein phosphatase activity"/>
    <property type="evidence" value="ECO:0007669"/>
    <property type="project" value="TreeGrafter"/>
</dbReference>
<keyword evidence="9" id="KW-0902">Two-component regulatory system</keyword>
<dbReference type="Pfam" id="PF00512">
    <property type="entry name" value="HisKA"/>
    <property type="match status" value="1"/>
</dbReference>
<reference evidence="13 14" key="1">
    <citation type="submission" date="2019-06" db="EMBL/GenBank/DDBJ databases">
        <title>Psychrobacillus vulpis sp. nov., a new species isolated from feces of a red fox that inhabits in The Tablas de Daimiel Natural Park, Albacete, Spain.</title>
        <authorList>
            <person name="Rodriguez M."/>
            <person name="Reina J.C."/>
            <person name="Bejar V."/>
            <person name="Llamas I."/>
        </authorList>
    </citation>
    <scope>NUCLEOTIDE SEQUENCE [LARGE SCALE GENOMIC DNA]</scope>
    <source>
        <strain evidence="13 14">Z8</strain>
    </source>
</reference>
<dbReference type="SUPFAM" id="SSF47384">
    <property type="entry name" value="Homodimeric domain of signal transducing histidine kinase"/>
    <property type="match status" value="1"/>
</dbReference>
<dbReference type="InterPro" id="IPR036097">
    <property type="entry name" value="HisK_dim/P_sf"/>
</dbReference>
<dbReference type="FunFam" id="3.30.565.10:FF:000006">
    <property type="entry name" value="Sensor histidine kinase WalK"/>
    <property type="match status" value="1"/>
</dbReference>
<keyword evidence="7 13" id="KW-0418">Kinase</keyword>
<evidence type="ECO:0000256" key="11">
    <source>
        <dbReference type="SAM" id="Phobius"/>
    </source>
</evidence>
<dbReference type="GO" id="GO:0005524">
    <property type="term" value="F:ATP binding"/>
    <property type="evidence" value="ECO:0007669"/>
    <property type="project" value="UniProtKB-KW"/>
</dbReference>
<evidence type="ECO:0000256" key="1">
    <source>
        <dbReference type="ARBA" id="ARBA00000085"/>
    </source>
</evidence>
<dbReference type="Pfam" id="PF02518">
    <property type="entry name" value="HATPase_c"/>
    <property type="match status" value="1"/>
</dbReference>
<dbReference type="EMBL" id="VDGI01000026">
    <property type="protein sequence ID" value="TQR17505.1"/>
    <property type="molecule type" value="Genomic_DNA"/>
</dbReference>
<evidence type="ECO:0000256" key="3">
    <source>
        <dbReference type="ARBA" id="ARBA00012438"/>
    </source>
</evidence>
<accession>A0A544TJ70</accession>
<dbReference type="Proteomes" id="UP000316626">
    <property type="component" value="Unassembled WGS sequence"/>
</dbReference>
<dbReference type="InterPro" id="IPR003594">
    <property type="entry name" value="HATPase_dom"/>
</dbReference>
<organism evidence="13 14">
    <name type="scientific">Psychrobacillus vulpis</name>
    <dbReference type="NCBI Taxonomy" id="2325572"/>
    <lineage>
        <taxon>Bacteria</taxon>
        <taxon>Bacillati</taxon>
        <taxon>Bacillota</taxon>
        <taxon>Bacilli</taxon>
        <taxon>Bacillales</taxon>
        <taxon>Bacillaceae</taxon>
        <taxon>Psychrobacillus</taxon>
    </lineage>
</organism>
<evidence type="ECO:0000313" key="13">
    <source>
        <dbReference type="EMBL" id="TQR17505.1"/>
    </source>
</evidence>
<gene>
    <name evidence="13" type="ORF">FG384_17540</name>
</gene>
<keyword evidence="4" id="KW-0597">Phosphoprotein</keyword>
<dbReference type="InterPro" id="IPR036890">
    <property type="entry name" value="HATPase_C_sf"/>
</dbReference>
<evidence type="ECO:0000256" key="6">
    <source>
        <dbReference type="ARBA" id="ARBA00022741"/>
    </source>
</evidence>
<evidence type="ECO:0000256" key="7">
    <source>
        <dbReference type="ARBA" id="ARBA00022777"/>
    </source>
</evidence>
<dbReference type="RefSeq" id="WP_142643988.1">
    <property type="nucleotide sequence ID" value="NZ_VDGI01000026.1"/>
</dbReference>
<keyword evidence="11" id="KW-0812">Transmembrane</keyword>
<dbReference type="EC" id="2.7.13.3" evidence="3"/>
<comment type="caution">
    <text evidence="13">The sequence shown here is derived from an EMBL/GenBank/DDBJ whole genome shotgun (WGS) entry which is preliminary data.</text>
</comment>
<keyword evidence="11" id="KW-1133">Transmembrane helix</keyword>
<dbReference type="InterPro" id="IPR003661">
    <property type="entry name" value="HisK_dim/P_dom"/>
</dbReference>
<dbReference type="CDD" id="cd00075">
    <property type="entry name" value="HATPase"/>
    <property type="match status" value="1"/>
</dbReference>
<evidence type="ECO:0000256" key="8">
    <source>
        <dbReference type="ARBA" id="ARBA00022840"/>
    </source>
</evidence>
<evidence type="ECO:0000256" key="2">
    <source>
        <dbReference type="ARBA" id="ARBA00004651"/>
    </source>
</evidence>
<feature type="transmembrane region" description="Helical" evidence="11">
    <location>
        <begin position="243"/>
        <end position="265"/>
    </location>
</feature>
<comment type="subcellular location">
    <subcellularLocation>
        <location evidence="2">Cell membrane</location>
        <topology evidence="2">Multi-pass membrane protein</topology>
    </subcellularLocation>
</comment>
<dbReference type="Gene3D" id="3.30.565.10">
    <property type="entry name" value="Histidine kinase-like ATPase, C-terminal domain"/>
    <property type="match status" value="1"/>
</dbReference>
<comment type="catalytic activity">
    <reaction evidence="1">
        <text>ATP + protein L-histidine = ADP + protein N-phospho-L-histidine.</text>
        <dbReference type="EC" id="2.7.13.3"/>
    </reaction>
</comment>